<reference evidence="3 4" key="1">
    <citation type="submission" date="2015-06" db="EMBL/GenBank/DDBJ databases">
        <title>Draft genome assembly of filamentous brackish cyanobacterium Limnoraphis robusta strain CS-951.</title>
        <authorList>
            <person name="Willis A."/>
            <person name="Parks M."/>
            <person name="Burford M.A."/>
        </authorList>
    </citation>
    <scope>NUCLEOTIDE SEQUENCE [LARGE SCALE GENOMIC DNA]</scope>
    <source>
        <strain evidence="3 4">CS-951</strain>
    </source>
</reference>
<accession>A0A0F5YAW4</accession>
<evidence type="ECO:0000313" key="4">
    <source>
        <dbReference type="Proteomes" id="UP000033607"/>
    </source>
</evidence>
<protein>
    <submittedName>
        <fullName evidence="3">Uncharacterized protein</fullName>
    </submittedName>
</protein>
<feature type="compositionally biased region" description="Basic and acidic residues" evidence="2">
    <location>
        <begin position="20"/>
        <end position="29"/>
    </location>
</feature>
<feature type="region of interest" description="Disordered" evidence="2">
    <location>
        <begin position="1"/>
        <end position="29"/>
    </location>
</feature>
<proteinExistence type="predicted"/>
<evidence type="ECO:0000313" key="3">
    <source>
        <dbReference type="EMBL" id="KKD35883.1"/>
    </source>
</evidence>
<organism evidence="3 4">
    <name type="scientific">Limnoraphis robusta CS-951</name>
    <dbReference type="NCBI Taxonomy" id="1637645"/>
    <lineage>
        <taxon>Bacteria</taxon>
        <taxon>Bacillati</taxon>
        <taxon>Cyanobacteriota</taxon>
        <taxon>Cyanophyceae</taxon>
        <taxon>Oscillatoriophycideae</taxon>
        <taxon>Oscillatoriales</taxon>
        <taxon>Sirenicapillariaceae</taxon>
        <taxon>Limnoraphis</taxon>
    </lineage>
</organism>
<evidence type="ECO:0000256" key="2">
    <source>
        <dbReference type="SAM" id="MobiDB-lite"/>
    </source>
</evidence>
<dbReference type="AlphaFoldDB" id="A0A0F5YAW4"/>
<dbReference type="OrthoDB" id="476935at2"/>
<dbReference type="RefSeq" id="WP_046280924.1">
    <property type="nucleotide sequence ID" value="NZ_LATL02000216.1"/>
</dbReference>
<comment type="caution">
    <text evidence="3">The sequence shown here is derived from an EMBL/GenBank/DDBJ whole genome shotgun (WGS) entry which is preliminary data.</text>
</comment>
<gene>
    <name evidence="3" type="ORF">WN50_22960</name>
</gene>
<feature type="compositionally biased region" description="Polar residues" evidence="2">
    <location>
        <begin position="1"/>
        <end position="19"/>
    </location>
</feature>
<name>A0A0F5YAW4_9CYAN</name>
<dbReference type="Proteomes" id="UP000033607">
    <property type="component" value="Unassembled WGS sequence"/>
</dbReference>
<sequence length="474" mass="53010">MVSTSSETVSSLNGQTPHPSKQEPEKGEFSRIEITDNRISICNLEISDKEAVDYLQRLPQEEWEKACIKAFQIGILCLERTQTTQDTEFVKRQIDTLITQVEQAVKTIPEAVEKQLDSKVAEVEKTVGEIPETVQKELIGKMGTENGQVLAPVKQQVREVSEAIHRQLKDVQDLLSREIDPSRNTSTLGKALEQLKNLLDPARKDSVQGSFTSALQQVTTKDGILAEVVKKVVKEAVDPLTKEMKDLALEVRGEEGREEARQQTTLKGFTYEEEVLEKLQQWASVAGAEVHYVGVDNQAGDFLVKITLDSHAATEISIVIEARDRGSAGFGRKRISDQLTKAMSYRQANAAIYLSRNETGLGKEIGDWAVGVCEHGNWIATTHEHMVTAIRFLIARKQLEALRASKPDIDAKTVEAQIEQIRTTLKRITKIKTYLKHLRDNSNSIEGELEDLKRDIRNALDSIDDEIRKASSVS</sequence>
<evidence type="ECO:0000256" key="1">
    <source>
        <dbReference type="SAM" id="Coils"/>
    </source>
</evidence>
<dbReference type="EMBL" id="LATL02000216">
    <property type="protein sequence ID" value="KKD35883.1"/>
    <property type="molecule type" value="Genomic_DNA"/>
</dbReference>
<keyword evidence="1" id="KW-0175">Coiled coil</keyword>
<feature type="coiled-coil region" evidence="1">
    <location>
        <begin position="435"/>
        <end position="469"/>
    </location>
</feature>